<dbReference type="InterPro" id="IPR051120">
    <property type="entry name" value="ABC_AA/LPS_Transport"/>
</dbReference>
<dbReference type="GO" id="GO:0005886">
    <property type="term" value="C:plasma membrane"/>
    <property type="evidence" value="ECO:0007669"/>
    <property type="project" value="TreeGrafter"/>
</dbReference>
<dbReference type="InterPro" id="IPR017871">
    <property type="entry name" value="ABC_transporter-like_CS"/>
</dbReference>
<dbReference type="PROSITE" id="PS50893">
    <property type="entry name" value="ABC_TRANSPORTER_2"/>
    <property type="match status" value="1"/>
</dbReference>
<sequence>MEKNTDKILLETRDLCRNFGALKATDQVNLQIYEGEMHAIIGPNGAGKSTLMDLIINRTRPSGGQVFFQGREITYMQPYDIANLGISKCFQISKLFPALTCFENIRIALIKRKGKTYDFLPKKKSYLREECREILKLVGMEEKMDETAALLSYGDQRRLEIAVTLAMEPILLMLDEPTAGVARAEGYEIMKMIRRLAGQRQITVVFIEHDMDIVFHYSDRISVLSQGALIVTDEPQRVRENQFVKEAYFGGAQV</sequence>
<evidence type="ECO:0000256" key="3">
    <source>
        <dbReference type="ARBA" id="ARBA00022840"/>
    </source>
</evidence>
<dbReference type="CDD" id="cd03219">
    <property type="entry name" value="ABC_Mj1267_LivG_branched"/>
    <property type="match status" value="1"/>
</dbReference>
<dbReference type="Gene3D" id="3.40.50.300">
    <property type="entry name" value="P-loop containing nucleotide triphosphate hydrolases"/>
    <property type="match status" value="1"/>
</dbReference>
<protein>
    <submittedName>
        <fullName evidence="5">ABC transporter ATP-binding protein</fullName>
    </submittedName>
</protein>
<evidence type="ECO:0000256" key="2">
    <source>
        <dbReference type="ARBA" id="ARBA00022741"/>
    </source>
</evidence>
<dbReference type="InterPro" id="IPR003593">
    <property type="entry name" value="AAA+_ATPase"/>
</dbReference>
<gene>
    <name evidence="5" type="ORF">DWV29_05935</name>
</gene>
<keyword evidence="3 5" id="KW-0067">ATP-binding</keyword>
<evidence type="ECO:0000256" key="1">
    <source>
        <dbReference type="ARBA" id="ARBA00022448"/>
    </source>
</evidence>
<feature type="domain" description="ABC transporter" evidence="4">
    <location>
        <begin position="10"/>
        <end position="251"/>
    </location>
</feature>
<accession>A0A413FJ13</accession>
<keyword evidence="1" id="KW-0813">Transport</keyword>
<comment type="caution">
    <text evidence="5">The sequence shown here is derived from an EMBL/GenBank/DDBJ whole genome shotgun (WGS) entry which is preliminary data.</text>
</comment>
<evidence type="ECO:0000313" key="6">
    <source>
        <dbReference type="Proteomes" id="UP000283880"/>
    </source>
</evidence>
<dbReference type="SUPFAM" id="SSF52540">
    <property type="entry name" value="P-loop containing nucleoside triphosphate hydrolases"/>
    <property type="match status" value="1"/>
</dbReference>
<dbReference type="Pfam" id="PF00005">
    <property type="entry name" value="ABC_tran"/>
    <property type="match status" value="1"/>
</dbReference>
<name>A0A413FJ13_9FIRM</name>
<dbReference type="RefSeq" id="WP_117777152.1">
    <property type="nucleotide sequence ID" value="NZ_JAWRJJ010000496.1"/>
</dbReference>
<dbReference type="SMART" id="SM00382">
    <property type="entry name" value="AAA"/>
    <property type="match status" value="1"/>
</dbReference>
<dbReference type="PANTHER" id="PTHR45772:SF3">
    <property type="entry name" value="ABC TRANSPORTER ATP-BINDING PROTEIN"/>
    <property type="match status" value="1"/>
</dbReference>
<keyword evidence="2" id="KW-0547">Nucleotide-binding</keyword>
<dbReference type="Proteomes" id="UP000283880">
    <property type="component" value="Unassembled WGS sequence"/>
</dbReference>
<dbReference type="OrthoDB" id="9805514at2"/>
<dbReference type="PANTHER" id="PTHR45772">
    <property type="entry name" value="CONSERVED COMPONENT OF ABC TRANSPORTER FOR NATURAL AMINO ACIDS-RELATED"/>
    <property type="match status" value="1"/>
</dbReference>
<evidence type="ECO:0000259" key="4">
    <source>
        <dbReference type="PROSITE" id="PS50893"/>
    </source>
</evidence>
<evidence type="ECO:0000313" key="5">
    <source>
        <dbReference type="EMBL" id="RGX31418.1"/>
    </source>
</evidence>
<dbReference type="GO" id="GO:0016887">
    <property type="term" value="F:ATP hydrolysis activity"/>
    <property type="evidence" value="ECO:0007669"/>
    <property type="project" value="InterPro"/>
</dbReference>
<reference evidence="5 6" key="1">
    <citation type="submission" date="2018-08" db="EMBL/GenBank/DDBJ databases">
        <title>A genome reference for cultivated species of the human gut microbiota.</title>
        <authorList>
            <person name="Zou Y."/>
            <person name="Xue W."/>
            <person name="Luo G."/>
        </authorList>
    </citation>
    <scope>NUCLEOTIDE SEQUENCE [LARGE SCALE GENOMIC DNA]</scope>
    <source>
        <strain evidence="5 6">AF04-15</strain>
    </source>
</reference>
<proteinExistence type="predicted"/>
<dbReference type="AlphaFoldDB" id="A0A413FJ13"/>
<dbReference type="InterPro" id="IPR027417">
    <property type="entry name" value="P-loop_NTPase"/>
</dbReference>
<dbReference type="EMBL" id="QSBM01000003">
    <property type="protein sequence ID" value="RGX31418.1"/>
    <property type="molecule type" value="Genomic_DNA"/>
</dbReference>
<dbReference type="InterPro" id="IPR003439">
    <property type="entry name" value="ABC_transporter-like_ATP-bd"/>
</dbReference>
<dbReference type="PROSITE" id="PS00211">
    <property type="entry name" value="ABC_TRANSPORTER_1"/>
    <property type="match status" value="1"/>
</dbReference>
<dbReference type="GO" id="GO:0005524">
    <property type="term" value="F:ATP binding"/>
    <property type="evidence" value="ECO:0007669"/>
    <property type="project" value="UniProtKB-KW"/>
</dbReference>
<organism evidence="5 6">
    <name type="scientific">Enterocloster asparagiformis</name>
    <dbReference type="NCBI Taxonomy" id="333367"/>
    <lineage>
        <taxon>Bacteria</taxon>
        <taxon>Bacillati</taxon>
        <taxon>Bacillota</taxon>
        <taxon>Clostridia</taxon>
        <taxon>Lachnospirales</taxon>
        <taxon>Lachnospiraceae</taxon>
        <taxon>Enterocloster</taxon>
    </lineage>
</organism>